<dbReference type="AlphaFoldDB" id="A0A820QDX7"/>
<comment type="caution">
    <text evidence="1">The sequence shown here is derived from an EMBL/GenBank/DDBJ whole genome shotgun (WGS) entry which is preliminary data.</text>
</comment>
<protein>
    <recommendedName>
        <fullName evidence="3">F-box domain-containing protein</fullName>
    </recommendedName>
</protein>
<feature type="non-terminal residue" evidence="1">
    <location>
        <position position="91"/>
    </location>
</feature>
<accession>A0A820QDX7</accession>
<proteinExistence type="predicted"/>
<dbReference type="Proteomes" id="UP000663881">
    <property type="component" value="Unassembled WGS sequence"/>
</dbReference>
<name>A0A820QDX7_9BILA</name>
<reference evidence="1" key="1">
    <citation type="submission" date="2021-02" db="EMBL/GenBank/DDBJ databases">
        <authorList>
            <person name="Nowell W R."/>
        </authorList>
    </citation>
    <scope>NUCLEOTIDE SEQUENCE</scope>
</reference>
<gene>
    <name evidence="1" type="ORF">OKA104_LOCUS52540</name>
</gene>
<dbReference type="EMBL" id="CAJOAY010030742">
    <property type="protein sequence ID" value="CAF4421291.1"/>
    <property type="molecule type" value="Genomic_DNA"/>
</dbReference>
<organism evidence="1 2">
    <name type="scientific">Adineta steineri</name>
    <dbReference type="NCBI Taxonomy" id="433720"/>
    <lineage>
        <taxon>Eukaryota</taxon>
        <taxon>Metazoa</taxon>
        <taxon>Spiralia</taxon>
        <taxon>Gnathifera</taxon>
        <taxon>Rotifera</taxon>
        <taxon>Eurotatoria</taxon>
        <taxon>Bdelloidea</taxon>
        <taxon>Adinetida</taxon>
        <taxon>Adinetidae</taxon>
        <taxon>Adineta</taxon>
    </lineage>
</organism>
<sequence length="91" mass="10916">MSITTIEHFSNEIFYEIFEYFDAYVIFNGFSNLNNRFQLLLHSSLTRLKLDDNRLPSKKLFSNNYKEILDYRHHQIISIHSFGEHTTKIIS</sequence>
<evidence type="ECO:0008006" key="3">
    <source>
        <dbReference type="Google" id="ProtNLM"/>
    </source>
</evidence>
<evidence type="ECO:0000313" key="1">
    <source>
        <dbReference type="EMBL" id="CAF4421291.1"/>
    </source>
</evidence>
<evidence type="ECO:0000313" key="2">
    <source>
        <dbReference type="Proteomes" id="UP000663881"/>
    </source>
</evidence>